<dbReference type="AlphaFoldDB" id="A0A478FRW0"/>
<dbReference type="InterPro" id="IPR011604">
    <property type="entry name" value="PDDEXK-like_dom_sf"/>
</dbReference>
<accession>A0A478FRW0</accession>
<dbReference type="Gene3D" id="3.90.320.10">
    <property type="match status" value="1"/>
</dbReference>
<dbReference type="Proteomes" id="UP000324831">
    <property type="component" value="Unassembled WGS sequence"/>
</dbReference>
<comment type="caution">
    <text evidence="1">The sequence shown here is derived from an EMBL/GenBank/DDBJ whole genome shotgun (WGS) entry which is preliminary data.</text>
</comment>
<proteinExistence type="predicted"/>
<dbReference type="SUPFAM" id="SSF52980">
    <property type="entry name" value="Restriction endonuclease-like"/>
    <property type="match status" value="1"/>
</dbReference>
<name>A0A478FRW0_9MOLU</name>
<dbReference type="InterPro" id="IPR011335">
    <property type="entry name" value="Restrct_endonuc-II-like"/>
</dbReference>
<evidence type="ECO:0000313" key="1">
    <source>
        <dbReference type="EMBL" id="GCE63937.1"/>
    </source>
</evidence>
<sequence length="303" mass="36004">MGFRPCIDFFRKNKKILLTQRGQKKLQNIKITGTKIPFFFKLNLTLPEEKEEYTEMNIPINPQAEITPYQIWSQVFNFPFVPKRNPKKQEKYRTIEEKIKNYLEKNLNKSWINYPLEKYDIFEGNDIFGGVPDGEERDNKGNPISILEIKTITDIKNQTKINKFSVPPLNYQLQLALYLYLKGIDTGYICICYMNPENWEDLDTLKLKTTLTKYTNQPKTFTGNITSWIDSIGECPYEYQLLEAYCNDFLNENEIILFKIKIDMEKYKAILEKLCKWFTENRTQSPTLMDKELKNILNNNKNW</sequence>
<evidence type="ECO:0008006" key="3">
    <source>
        <dbReference type="Google" id="ProtNLM"/>
    </source>
</evidence>
<evidence type="ECO:0000313" key="2">
    <source>
        <dbReference type="Proteomes" id="UP000324831"/>
    </source>
</evidence>
<protein>
    <recommendedName>
        <fullName evidence="3">YqaJ-like viral recombinase domain protein</fullName>
    </recommendedName>
</protein>
<dbReference type="EMBL" id="BIMN01000006">
    <property type="protein sequence ID" value="GCE63937.1"/>
    <property type="molecule type" value="Genomic_DNA"/>
</dbReference>
<reference evidence="1 2" key="1">
    <citation type="submission" date="2019-01" db="EMBL/GenBank/DDBJ databases">
        <title>Draft genome sequences of Candidatus Mycoplasma haemohominis SWG34-3 identified from a patient with pyrexia, anemia and liver dysfunction.</title>
        <authorList>
            <person name="Sekizuka T."/>
            <person name="Hattori N."/>
            <person name="Katano H."/>
            <person name="Takuma T."/>
            <person name="Ito T."/>
            <person name="Arai N."/>
            <person name="Yanai R."/>
            <person name="Ishii S."/>
            <person name="Miura Y."/>
            <person name="Tokunaga T."/>
            <person name="Watanabe H."/>
            <person name="Nomura N."/>
            <person name="Eguchi J."/>
            <person name="Arai T."/>
            <person name="Hasegawa H."/>
            <person name="Nakamaki T."/>
            <person name="Wakita T."/>
            <person name="Niki Y."/>
            <person name="Kuroda M."/>
        </authorList>
    </citation>
    <scope>NUCLEOTIDE SEQUENCE [LARGE SCALE GENOMIC DNA]</scope>
    <source>
        <strain evidence="1">SWG34-3</strain>
    </source>
</reference>
<organism evidence="1 2">
    <name type="scientific">Candidatus Mycoplasma haematohominis</name>
    <dbReference type="NCBI Taxonomy" id="1494318"/>
    <lineage>
        <taxon>Bacteria</taxon>
        <taxon>Bacillati</taxon>
        <taxon>Mycoplasmatota</taxon>
        <taxon>Mollicutes</taxon>
        <taxon>Mycoplasmataceae</taxon>
        <taxon>Mycoplasma</taxon>
    </lineage>
</organism>
<gene>
    <name evidence="1" type="ORF">MHSWG343_09440</name>
</gene>